<proteinExistence type="predicted"/>
<reference evidence="1" key="1">
    <citation type="journal article" date="2014" name="Front. Microbiol.">
        <title>High frequency of phylogenetically diverse reductive dehalogenase-homologous genes in deep subseafloor sedimentary metagenomes.</title>
        <authorList>
            <person name="Kawai M."/>
            <person name="Futagami T."/>
            <person name="Toyoda A."/>
            <person name="Takaki Y."/>
            <person name="Nishi S."/>
            <person name="Hori S."/>
            <person name="Arai W."/>
            <person name="Tsubouchi T."/>
            <person name="Morono Y."/>
            <person name="Uchiyama I."/>
            <person name="Ito T."/>
            <person name="Fujiyama A."/>
            <person name="Inagaki F."/>
            <person name="Takami H."/>
        </authorList>
    </citation>
    <scope>NUCLEOTIDE SEQUENCE</scope>
    <source>
        <strain evidence="1">Expedition CK06-06</strain>
    </source>
</reference>
<sequence>MIFCSPAKPDTISYDRAVEFKKILLKKAAVNAIEQQRKSNLEKLPLEVIINAAGNVRVDEITGWDRDGDGKSYVVAVNDIPGDYSLKAERENYLHVSLNEPMDFLNMATGISFWVKAPE</sequence>
<dbReference type="EMBL" id="BARV01012638">
    <property type="protein sequence ID" value="GAI06075.1"/>
    <property type="molecule type" value="Genomic_DNA"/>
</dbReference>
<gene>
    <name evidence="1" type="ORF">S06H3_23300</name>
</gene>
<accession>X1LUJ9</accession>
<dbReference type="AlphaFoldDB" id="X1LUJ9"/>
<comment type="caution">
    <text evidence="1">The sequence shown here is derived from an EMBL/GenBank/DDBJ whole genome shotgun (WGS) entry which is preliminary data.</text>
</comment>
<organism evidence="1">
    <name type="scientific">marine sediment metagenome</name>
    <dbReference type="NCBI Taxonomy" id="412755"/>
    <lineage>
        <taxon>unclassified sequences</taxon>
        <taxon>metagenomes</taxon>
        <taxon>ecological metagenomes</taxon>
    </lineage>
</organism>
<feature type="non-terminal residue" evidence="1">
    <location>
        <position position="119"/>
    </location>
</feature>
<evidence type="ECO:0000313" key="1">
    <source>
        <dbReference type="EMBL" id="GAI06075.1"/>
    </source>
</evidence>
<protein>
    <submittedName>
        <fullName evidence="1">Uncharacterized protein</fullName>
    </submittedName>
</protein>
<name>X1LUJ9_9ZZZZ</name>